<evidence type="ECO:0000313" key="9">
    <source>
        <dbReference type="Proteomes" id="UP000183815"/>
    </source>
</evidence>
<comment type="subcellular location">
    <subcellularLocation>
        <location evidence="1">Cell membrane</location>
        <topology evidence="1">Multi-pass membrane protein</topology>
    </subcellularLocation>
</comment>
<feature type="transmembrane region" description="Helical" evidence="6">
    <location>
        <begin position="111"/>
        <end position="132"/>
    </location>
</feature>
<protein>
    <recommendedName>
        <fullName evidence="7">EamA domain-containing protein</fullName>
    </recommendedName>
</protein>
<feature type="transmembrane region" description="Helical" evidence="6">
    <location>
        <begin position="288"/>
        <end position="306"/>
    </location>
</feature>
<dbReference type="SUPFAM" id="SSF103481">
    <property type="entry name" value="Multidrug resistance efflux transporter EmrE"/>
    <property type="match status" value="1"/>
</dbReference>
<dbReference type="PANTHER" id="PTHR42920:SF5">
    <property type="entry name" value="EAMA DOMAIN-CONTAINING PROTEIN"/>
    <property type="match status" value="1"/>
</dbReference>
<proteinExistence type="predicted"/>
<evidence type="ECO:0000256" key="2">
    <source>
        <dbReference type="ARBA" id="ARBA00022475"/>
    </source>
</evidence>
<evidence type="ECO:0000256" key="1">
    <source>
        <dbReference type="ARBA" id="ARBA00004651"/>
    </source>
</evidence>
<feature type="transmembrane region" description="Helical" evidence="6">
    <location>
        <begin position="162"/>
        <end position="181"/>
    </location>
</feature>
<dbReference type="AlphaFoldDB" id="A0A1J5TDN0"/>
<feature type="transmembrane region" description="Helical" evidence="6">
    <location>
        <begin position="83"/>
        <end position="105"/>
    </location>
</feature>
<evidence type="ECO:0000313" key="8">
    <source>
        <dbReference type="EMBL" id="OIR19050.1"/>
    </source>
</evidence>
<keyword evidence="2" id="KW-1003">Cell membrane</keyword>
<feature type="transmembrane region" description="Helical" evidence="6">
    <location>
        <begin position="49"/>
        <end position="71"/>
    </location>
</feature>
<evidence type="ECO:0000259" key="7">
    <source>
        <dbReference type="Pfam" id="PF00892"/>
    </source>
</evidence>
<dbReference type="PANTHER" id="PTHR42920">
    <property type="entry name" value="OS03G0707200 PROTEIN-RELATED"/>
    <property type="match status" value="1"/>
</dbReference>
<evidence type="ECO:0000256" key="6">
    <source>
        <dbReference type="SAM" id="Phobius"/>
    </source>
</evidence>
<evidence type="ECO:0000256" key="3">
    <source>
        <dbReference type="ARBA" id="ARBA00022692"/>
    </source>
</evidence>
<comment type="caution">
    <text evidence="8">The sequence shown here is derived from an EMBL/GenBank/DDBJ whole genome shotgun (WGS) entry which is preliminary data.</text>
</comment>
<feature type="transmembrane region" description="Helical" evidence="6">
    <location>
        <begin position="263"/>
        <end position="282"/>
    </location>
</feature>
<dbReference type="EMBL" id="MIYU01000006">
    <property type="protein sequence ID" value="OIR19050.1"/>
    <property type="molecule type" value="Genomic_DNA"/>
</dbReference>
<feature type="transmembrane region" description="Helical" evidence="6">
    <location>
        <begin position="139"/>
        <end position="156"/>
    </location>
</feature>
<evidence type="ECO:0000256" key="5">
    <source>
        <dbReference type="ARBA" id="ARBA00023136"/>
    </source>
</evidence>
<keyword evidence="4 6" id="KW-1133">Transmembrane helix</keyword>
<feature type="domain" description="EamA" evidence="7">
    <location>
        <begin position="166"/>
        <end position="302"/>
    </location>
</feature>
<dbReference type="InterPro" id="IPR000620">
    <property type="entry name" value="EamA_dom"/>
</dbReference>
<dbReference type="Proteomes" id="UP000183815">
    <property type="component" value="Unassembled WGS sequence"/>
</dbReference>
<accession>A0A1J5TDN0</accession>
<feature type="transmembrane region" description="Helical" evidence="6">
    <location>
        <begin position="193"/>
        <end position="215"/>
    </location>
</feature>
<dbReference type="InterPro" id="IPR051258">
    <property type="entry name" value="Diverse_Substrate_Transporter"/>
</dbReference>
<feature type="transmembrane region" description="Helical" evidence="6">
    <location>
        <begin position="227"/>
        <end position="251"/>
    </location>
</feature>
<sequence length="315" mass="34417">MNKSSKAAVALFVVTVIWGWTFVWMKEALNFALGTEETPSKYVEDGGTMTVVSLFITLRFGIAAILMPLLIPNVRKELKSVEVWKGGGILAMLVLGGFLFQMHALEEIDPAVSAFLTSLYVIFTAIIVSILNKKMISKPLAFGVILATFGAGYMQGPPQIEFGKAEWFTVMCALIFGFHIVATDRITKIMSPLGVTMTSISIAALGGGLIFIYSYSTEKTIIDLNFVYGMPFLVPLLLCSILGTLLALGLVNYFQKDLNPVRAAILFALEPVWATMISIMYGMTEITLWLFLGGGALLLGNVISEINTEKNIKNK</sequence>
<gene>
    <name evidence="8" type="ORF">BEU04_04370</name>
</gene>
<name>A0A1J5TDN0_9ARCH</name>
<feature type="domain" description="EamA" evidence="7">
    <location>
        <begin position="55"/>
        <end position="151"/>
    </location>
</feature>
<keyword evidence="3 6" id="KW-0812">Transmembrane</keyword>
<evidence type="ECO:0000256" key="4">
    <source>
        <dbReference type="ARBA" id="ARBA00022989"/>
    </source>
</evidence>
<dbReference type="Pfam" id="PF00892">
    <property type="entry name" value="EamA"/>
    <property type="match status" value="2"/>
</dbReference>
<keyword evidence="5 6" id="KW-0472">Membrane</keyword>
<organism evidence="8 9">
    <name type="scientific">Marine Group III euryarchaeote CG-Bathy1</name>
    <dbReference type="NCBI Taxonomy" id="1889001"/>
    <lineage>
        <taxon>Archaea</taxon>
        <taxon>Methanobacteriati</taxon>
        <taxon>Thermoplasmatota</taxon>
        <taxon>Thermoplasmata</taxon>
        <taxon>Candidatus Thermoprofundales</taxon>
    </lineage>
</organism>
<reference evidence="8 9" key="1">
    <citation type="submission" date="2016-08" db="EMBL/GenBank/DDBJ databases">
        <title>New Insights into Marine Group III Euryarchaeota, from dark to light.</title>
        <authorList>
            <person name="Haro-Moreno J.M."/>
            <person name="Rodriguez-Valera F."/>
            <person name="Lopez-Garcia P."/>
            <person name="Moreira D."/>
            <person name="Martin-Cuadrado A.B."/>
        </authorList>
    </citation>
    <scope>NUCLEOTIDE SEQUENCE [LARGE SCALE GENOMIC DNA]</scope>
    <source>
        <strain evidence="8">CG-Bathy1</strain>
    </source>
</reference>
<dbReference type="InterPro" id="IPR037185">
    <property type="entry name" value="EmrE-like"/>
</dbReference>
<dbReference type="GO" id="GO:0005886">
    <property type="term" value="C:plasma membrane"/>
    <property type="evidence" value="ECO:0007669"/>
    <property type="project" value="UniProtKB-SubCell"/>
</dbReference>